<dbReference type="Proteomes" id="UP000799324">
    <property type="component" value="Unassembled WGS sequence"/>
</dbReference>
<keyword evidence="3" id="KW-1185">Reference proteome</keyword>
<accession>A0A6A6SXW0</accession>
<protein>
    <submittedName>
        <fullName evidence="2">Uncharacterized protein</fullName>
    </submittedName>
</protein>
<feature type="compositionally biased region" description="Basic and acidic residues" evidence="1">
    <location>
        <begin position="189"/>
        <end position="208"/>
    </location>
</feature>
<organism evidence="2 3">
    <name type="scientific">Lophiostoma macrostomum CBS 122681</name>
    <dbReference type="NCBI Taxonomy" id="1314788"/>
    <lineage>
        <taxon>Eukaryota</taxon>
        <taxon>Fungi</taxon>
        <taxon>Dikarya</taxon>
        <taxon>Ascomycota</taxon>
        <taxon>Pezizomycotina</taxon>
        <taxon>Dothideomycetes</taxon>
        <taxon>Pleosporomycetidae</taxon>
        <taxon>Pleosporales</taxon>
        <taxon>Lophiostomataceae</taxon>
        <taxon>Lophiostoma</taxon>
    </lineage>
</organism>
<dbReference type="EMBL" id="MU004436">
    <property type="protein sequence ID" value="KAF2651044.1"/>
    <property type="molecule type" value="Genomic_DNA"/>
</dbReference>
<gene>
    <name evidence="2" type="ORF">K491DRAFT_782150</name>
</gene>
<reference evidence="2" key="1">
    <citation type="journal article" date="2020" name="Stud. Mycol.">
        <title>101 Dothideomycetes genomes: a test case for predicting lifestyles and emergence of pathogens.</title>
        <authorList>
            <person name="Haridas S."/>
            <person name="Albert R."/>
            <person name="Binder M."/>
            <person name="Bloem J."/>
            <person name="Labutti K."/>
            <person name="Salamov A."/>
            <person name="Andreopoulos B."/>
            <person name="Baker S."/>
            <person name="Barry K."/>
            <person name="Bills G."/>
            <person name="Bluhm B."/>
            <person name="Cannon C."/>
            <person name="Castanera R."/>
            <person name="Culley D."/>
            <person name="Daum C."/>
            <person name="Ezra D."/>
            <person name="Gonzalez J."/>
            <person name="Henrissat B."/>
            <person name="Kuo A."/>
            <person name="Liang C."/>
            <person name="Lipzen A."/>
            <person name="Lutzoni F."/>
            <person name="Magnuson J."/>
            <person name="Mondo S."/>
            <person name="Nolan M."/>
            <person name="Ohm R."/>
            <person name="Pangilinan J."/>
            <person name="Park H.-J."/>
            <person name="Ramirez L."/>
            <person name="Alfaro M."/>
            <person name="Sun H."/>
            <person name="Tritt A."/>
            <person name="Yoshinaga Y."/>
            <person name="Zwiers L.-H."/>
            <person name="Turgeon B."/>
            <person name="Goodwin S."/>
            <person name="Spatafora J."/>
            <person name="Crous P."/>
            <person name="Grigoriev I."/>
        </authorList>
    </citation>
    <scope>NUCLEOTIDE SEQUENCE</scope>
    <source>
        <strain evidence="2">CBS 122681</strain>
    </source>
</reference>
<proteinExistence type="predicted"/>
<name>A0A6A6SXW0_9PLEO</name>
<dbReference type="AlphaFoldDB" id="A0A6A6SXW0"/>
<feature type="compositionally biased region" description="Low complexity" evidence="1">
    <location>
        <begin position="165"/>
        <end position="179"/>
    </location>
</feature>
<feature type="compositionally biased region" description="Pro residues" evidence="1">
    <location>
        <begin position="252"/>
        <end position="269"/>
    </location>
</feature>
<evidence type="ECO:0000313" key="2">
    <source>
        <dbReference type="EMBL" id="KAF2651044.1"/>
    </source>
</evidence>
<sequence length="371" mass="42632">MSTSSRSSSWDKDPVGTACTRLDIRDRGSWTEFWNRLDHYEDRLEDGSHTVDKKYEQFQLAFQFMMRYHGCPNLAYEDWTKINSIIKKARTDLGIKNPESREEFWKQLESNRLRMAAVPKERRNWDEDQKLQDAFDVMIEYHRLPQYVGKYWMNIRLQDPNKKATSSTSTSRTTTSSAPQPKPKPAPTKRPEPPKRREPEIVEWEKVTRPPPAPKMARPPTAPKVARPPSTPQGHPNPIYEFRVPKGYEVPPSAPKPSAPGNVPAPPAAPAKTSGDEYESRVFPLSSWLIDFDGDDRKTRITNAERIFGLTRTATREQIAKKFREISLTYKKTYKGGDQMAEKLGELSVARVTMLEYKESEAMPMGNLETV</sequence>
<feature type="region of interest" description="Disordered" evidence="1">
    <location>
        <begin position="160"/>
        <end position="276"/>
    </location>
</feature>
<evidence type="ECO:0000256" key="1">
    <source>
        <dbReference type="SAM" id="MobiDB-lite"/>
    </source>
</evidence>
<evidence type="ECO:0000313" key="3">
    <source>
        <dbReference type="Proteomes" id="UP000799324"/>
    </source>
</evidence>